<evidence type="ECO:0000256" key="2">
    <source>
        <dbReference type="SAM" id="Phobius"/>
    </source>
</evidence>
<dbReference type="Gene3D" id="2.60.40.3710">
    <property type="match status" value="1"/>
</dbReference>
<feature type="region of interest" description="Disordered" evidence="1">
    <location>
        <begin position="287"/>
        <end position="307"/>
    </location>
</feature>
<sequence>MSQTPSPRRRPPWPLCVALLLIPVIGVGVFTWCGGIAASASKGDPVQVVLGAASGTRTVQAGDTLQVSAEGGVLTEVTVTDPGGRRLPGALGDGGSVWTSSEKVAPETKYSLVARTKNAQGGVGTTKESLTTAQAAKLNKLVVDPGRQGSVVGAGRPITVTFDFPVTDREAVLRGLSVTSDDRASGSWDWGRDDIGKDQVTWRPERPSKPGTRITLRAELSGVDSGGGRYFATDYDLNFTIGRTCADSAAARVCGKVHVGDPVVVTASSVRGKDERTIGIGDWKAGVPAGGETAPSRRAVDPFQSLV</sequence>
<keyword evidence="2" id="KW-1133">Transmembrane helix</keyword>
<evidence type="ECO:0000313" key="4">
    <source>
        <dbReference type="EMBL" id="WXK80672.1"/>
    </source>
</evidence>
<dbReference type="RefSeq" id="WP_407288639.1">
    <property type="nucleotide sequence ID" value="NZ_CP147982.1"/>
</dbReference>
<keyword evidence="2" id="KW-0472">Membrane</keyword>
<dbReference type="InterPro" id="IPR010916">
    <property type="entry name" value="TonB_box_CS"/>
</dbReference>
<dbReference type="InterPro" id="IPR041280">
    <property type="entry name" value="Big_10"/>
</dbReference>
<name>A0ABZ2R4F0_9ACTN</name>
<evidence type="ECO:0000313" key="5">
    <source>
        <dbReference type="Proteomes" id="UP001626628"/>
    </source>
</evidence>
<organism evidence="4 5">
    <name type="scientific">Streptomyces sirii</name>
    <dbReference type="NCBI Taxonomy" id="3127701"/>
    <lineage>
        <taxon>Bacteria</taxon>
        <taxon>Bacillati</taxon>
        <taxon>Actinomycetota</taxon>
        <taxon>Actinomycetes</taxon>
        <taxon>Kitasatosporales</taxon>
        <taxon>Streptomycetaceae</taxon>
        <taxon>Streptomyces</taxon>
    </lineage>
</organism>
<dbReference type="PROSITE" id="PS00430">
    <property type="entry name" value="TONB_DEPENDENT_REC_1"/>
    <property type="match status" value="1"/>
</dbReference>
<dbReference type="EMBL" id="CP147982">
    <property type="protein sequence ID" value="WXK80672.1"/>
    <property type="molecule type" value="Genomic_DNA"/>
</dbReference>
<dbReference type="Proteomes" id="UP001626628">
    <property type="component" value="Chromosome"/>
</dbReference>
<evidence type="ECO:0000259" key="3">
    <source>
        <dbReference type="Pfam" id="PF17964"/>
    </source>
</evidence>
<protein>
    <submittedName>
        <fullName evidence="4">Ig-like domain-containing protein</fullName>
    </submittedName>
</protein>
<dbReference type="Pfam" id="PF17964">
    <property type="entry name" value="Big_10"/>
    <property type="match status" value="1"/>
</dbReference>
<gene>
    <name evidence="4" type="ORF">WAB15_34290</name>
</gene>
<accession>A0ABZ2R4F0</accession>
<keyword evidence="2" id="KW-0812">Transmembrane</keyword>
<keyword evidence="5" id="KW-1185">Reference proteome</keyword>
<evidence type="ECO:0000256" key="1">
    <source>
        <dbReference type="SAM" id="MobiDB-lite"/>
    </source>
</evidence>
<proteinExistence type="predicted"/>
<dbReference type="Gene3D" id="2.60.40.3780">
    <property type="match status" value="1"/>
</dbReference>
<feature type="domain" description="Bacterial Ig" evidence="3">
    <location>
        <begin position="58"/>
        <end position="224"/>
    </location>
</feature>
<feature type="transmembrane region" description="Helical" evidence="2">
    <location>
        <begin position="12"/>
        <end position="32"/>
    </location>
</feature>
<reference evidence="4 5" key="1">
    <citation type="submission" date="2024-03" db="EMBL/GenBank/DDBJ databases">
        <title>The complete genome of Streptomyces sirii sp.nov.</title>
        <authorList>
            <person name="Zakalyukina Y.V."/>
            <person name="Belik A.R."/>
            <person name="Biryukov M.V."/>
            <person name="Baturina O.A."/>
            <person name="Kabilov M.R."/>
        </authorList>
    </citation>
    <scope>NUCLEOTIDE SEQUENCE [LARGE SCALE GENOMIC DNA]</scope>
    <source>
        <strain evidence="4 5">BP-8</strain>
    </source>
</reference>